<sequence length="110" mass="12520">MINAATAPIAVKQNHINLSAKGLPCSAMYLTPWRVELLKNSLVCQRRLVRNSRRRCMGENLAKSSLFIFFATFMHVFEMRLPDNEPEMPDLDGVDGITLSPKPYRVILSR</sequence>
<dbReference type="EnsemblMetazoa" id="PPAI001399-RA">
    <property type="protein sequence ID" value="PPAI001399-PA"/>
    <property type="gene ID" value="PPAI001399"/>
</dbReference>
<dbReference type="GO" id="GO:0004497">
    <property type="term" value="F:monooxygenase activity"/>
    <property type="evidence" value="ECO:0007669"/>
    <property type="project" value="UniProtKB-KW"/>
</dbReference>
<accession>A0A1B0D226</accession>
<reference evidence="3" key="1">
    <citation type="submission" date="2022-08" db="UniProtKB">
        <authorList>
            <consortium name="EnsemblMetazoa"/>
        </authorList>
    </citation>
    <scope>IDENTIFICATION</scope>
    <source>
        <strain evidence="3">Israel</strain>
    </source>
</reference>
<evidence type="ECO:0000256" key="1">
    <source>
        <dbReference type="ARBA" id="ARBA00010617"/>
    </source>
</evidence>
<dbReference type="Pfam" id="PF00067">
    <property type="entry name" value="p450"/>
    <property type="match status" value="1"/>
</dbReference>
<dbReference type="InterPro" id="IPR001128">
    <property type="entry name" value="Cyt_P450"/>
</dbReference>
<dbReference type="SUPFAM" id="SSF48264">
    <property type="entry name" value="Cytochrome P450"/>
    <property type="match status" value="1"/>
</dbReference>
<organism evidence="3 4">
    <name type="scientific">Phlebotomus papatasi</name>
    <name type="common">Sandfly</name>
    <dbReference type="NCBI Taxonomy" id="29031"/>
    <lineage>
        <taxon>Eukaryota</taxon>
        <taxon>Metazoa</taxon>
        <taxon>Ecdysozoa</taxon>
        <taxon>Arthropoda</taxon>
        <taxon>Hexapoda</taxon>
        <taxon>Insecta</taxon>
        <taxon>Pterygota</taxon>
        <taxon>Neoptera</taxon>
        <taxon>Endopterygota</taxon>
        <taxon>Diptera</taxon>
        <taxon>Nematocera</taxon>
        <taxon>Psychodoidea</taxon>
        <taxon>Psychodidae</taxon>
        <taxon>Phlebotomus</taxon>
        <taxon>Phlebotomus</taxon>
    </lineage>
</organism>
<dbReference type="GO" id="GO:0016705">
    <property type="term" value="F:oxidoreductase activity, acting on paired donors, with incorporation or reduction of molecular oxygen"/>
    <property type="evidence" value="ECO:0007669"/>
    <property type="project" value="InterPro"/>
</dbReference>
<comment type="similarity">
    <text evidence="1">Belongs to the cytochrome P450 family.</text>
</comment>
<dbReference type="AlphaFoldDB" id="A0A1B0D226"/>
<evidence type="ECO:0008006" key="5">
    <source>
        <dbReference type="Google" id="ProtNLM"/>
    </source>
</evidence>
<dbReference type="GO" id="GO:0020037">
    <property type="term" value="F:heme binding"/>
    <property type="evidence" value="ECO:0007669"/>
    <property type="project" value="InterPro"/>
</dbReference>
<dbReference type="InterPro" id="IPR036396">
    <property type="entry name" value="Cyt_P450_sf"/>
</dbReference>
<keyword evidence="4" id="KW-1185">Reference proteome</keyword>
<dbReference type="VEuPathDB" id="VectorBase:PPAI001399"/>
<dbReference type="EMBL" id="AJVK01002609">
    <property type="status" value="NOT_ANNOTATED_CDS"/>
    <property type="molecule type" value="Genomic_DNA"/>
</dbReference>
<proteinExistence type="inferred from homology"/>
<dbReference type="GO" id="GO:0005506">
    <property type="term" value="F:iron ion binding"/>
    <property type="evidence" value="ECO:0007669"/>
    <property type="project" value="InterPro"/>
</dbReference>
<evidence type="ECO:0000313" key="3">
    <source>
        <dbReference type="EnsemblMetazoa" id="PPAI001399-PA"/>
    </source>
</evidence>
<evidence type="ECO:0000313" key="4">
    <source>
        <dbReference type="Proteomes" id="UP000092462"/>
    </source>
</evidence>
<protein>
    <recommendedName>
        <fullName evidence="5">Cytochrome P450</fullName>
    </recommendedName>
</protein>
<dbReference type="Proteomes" id="UP000092462">
    <property type="component" value="Unassembled WGS sequence"/>
</dbReference>
<name>A0A1B0D226_PHLPP</name>
<evidence type="ECO:0000256" key="2">
    <source>
        <dbReference type="ARBA" id="ARBA00023033"/>
    </source>
</evidence>
<keyword evidence="2" id="KW-0503">Monooxygenase</keyword>
<dbReference type="VEuPathDB" id="VectorBase:PPAPM1_009268"/>
<keyword evidence="2" id="KW-0560">Oxidoreductase</keyword>
<dbReference type="Gene3D" id="1.10.630.10">
    <property type="entry name" value="Cytochrome P450"/>
    <property type="match status" value="1"/>
</dbReference>